<organism evidence="1 2">
    <name type="scientific">Candidatus Fusicatenibacter merdavium</name>
    <dbReference type="NCBI Taxonomy" id="2838600"/>
    <lineage>
        <taxon>Bacteria</taxon>
        <taxon>Bacillati</taxon>
        <taxon>Bacillota</taxon>
        <taxon>Clostridia</taxon>
        <taxon>Lachnospirales</taxon>
        <taxon>Lachnospiraceae</taxon>
        <taxon>Fusicatenibacter</taxon>
    </lineage>
</organism>
<comment type="caution">
    <text evidence="1">The sequence shown here is derived from an EMBL/GenBank/DDBJ whole genome shotgun (WGS) entry which is preliminary data.</text>
</comment>
<name>A0A9D2BK21_9FIRM</name>
<reference evidence="1" key="2">
    <citation type="submission" date="2021-04" db="EMBL/GenBank/DDBJ databases">
        <authorList>
            <person name="Gilroy R."/>
        </authorList>
    </citation>
    <scope>NUCLEOTIDE SEQUENCE</scope>
    <source>
        <strain evidence="1">CHK183-1962</strain>
    </source>
</reference>
<evidence type="ECO:0008006" key="3">
    <source>
        <dbReference type="Google" id="ProtNLM"/>
    </source>
</evidence>
<evidence type="ECO:0000313" key="1">
    <source>
        <dbReference type="EMBL" id="HIX78282.1"/>
    </source>
</evidence>
<gene>
    <name evidence="1" type="ORF">H9734_11945</name>
</gene>
<protein>
    <recommendedName>
        <fullName evidence="3">Multidrug transporter</fullName>
    </recommendedName>
</protein>
<dbReference type="Proteomes" id="UP000886890">
    <property type="component" value="Unassembled WGS sequence"/>
</dbReference>
<accession>A0A9D2BK21</accession>
<reference evidence="1" key="1">
    <citation type="journal article" date="2021" name="PeerJ">
        <title>Extensive microbial diversity within the chicken gut microbiome revealed by metagenomics and culture.</title>
        <authorList>
            <person name="Gilroy R."/>
            <person name="Ravi A."/>
            <person name="Getino M."/>
            <person name="Pursley I."/>
            <person name="Horton D.L."/>
            <person name="Alikhan N.F."/>
            <person name="Baker D."/>
            <person name="Gharbi K."/>
            <person name="Hall N."/>
            <person name="Watson M."/>
            <person name="Adriaenssens E.M."/>
            <person name="Foster-Nyarko E."/>
            <person name="Jarju S."/>
            <person name="Secka A."/>
            <person name="Antonio M."/>
            <person name="Oren A."/>
            <person name="Chaudhuri R.R."/>
            <person name="La Ragione R."/>
            <person name="Hildebrand F."/>
            <person name="Pallen M.J."/>
        </authorList>
    </citation>
    <scope>NUCLEOTIDE SEQUENCE</scope>
    <source>
        <strain evidence="1">CHK183-1962</strain>
    </source>
</reference>
<proteinExistence type="predicted"/>
<sequence>MEQGFTEKDWKLFRQKITGWQEAYMDSLNKEYIELLSSGGSPSEKFWELEKRIREDKKSAGVQVRFLGGMGL</sequence>
<dbReference type="EMBL" id="DXEK01000194">
    <property type="protein sequence ID" value="HIX78282.1"/>
    <property type="molecule type" value="Genomic_DNA"/>
</dbReference>
<dbReference type="AlphaFoldDB" id="A0A9D2BK21"/>
<evidence type="ECO:0000313" key="2">
    <source>
        <dbReference type="Proteomes" id="UP000886890"/>
    </source>
</evidence>